<dbReference type="SUPFAM" id="SSF56112">
    <property type="entry name" value="Protein kinase-like (PK-like)"/>
    <property type="match status" value="1"/>
</dbReference>
<feature type="compositionally biased region" description="Low complexity" evidence="4">
    <location>
        <begin position="518"/>
        <end position="527"/>
    </location>
</feature>
<dbReference type="InterPro" id="IPR011009">
    <property type="entry name" value="Kinase-like_dom_sf"/>
</dbReference>
<dbReference type="Proteomes" id="UP000001861">
    <property type="component" value="Unassembled WGS sequence"/>
</dbReference>
<keyword evidence="1 3" id="KW-0547">Nucleotide-binding</keyword>
<dbReference type="GO" id="GO:0000226">
    <property type="term" value="P:microtubule cytoskeleton organization"/>
    <property type="evidence" value="ECO:0007669"/>
    <property type="project" value="TreeGrafter"/>
</dbReference>
<keyword evidence="7" id="KW-1185">Reference proteome</keyword>
<dbReference type="EMBL" id="AACS02000008">
    <property type="protein sequence ID" value="EAU86101.2"/>
    <property type="molecule type" value="Genomic_DNA"/>
</dbReference>
<proteinExistence type="predicted"/>
<feature type="compositionally biased region" description="Low complexity" evidence="4">
    <location>
        <begin position="609"/>
        <end position="622"/>
    </location>
</feature>
<organism evidence="6 7">
    <name type="scientific">Coprinopsis cinerea (strain Okayama-7 / 130 / ATCC MYA-4618 / FGSC 9003)</name>
    <name type="common">Inky cap fungus</name>
    <name type="synonym">Hormographiella aspergillata</name>
    <dbReference type="NCBI Taxonomy" id="240176"/>
    <lineage>
        <taxon>Eukaryota</taxon>
        <taxon>Fungi</taxon>
        <taxon>Dikarya</taxon>
        <taxon>Basidiomycota</taxon>
        <taxon>Agaricomycotina</taxon>
        <taxon>Agaricomycetes</taxon>
        <taxon>Agaricomycetidae</taxon>
        <taxon>Agaricales</taxon>
        <taxon>Agaricineae</taxon>
        <taxon>Psathyrellaceae</taxon>
        <taxon>Coprinopsis</taxon>
    </lineage>
</organism>
<keyword evidence="2 3" id="KW-0067">ATP-binding</keyword>
<gene>
    <name evidence="6" type="ORF">CC1G_07180</name>
</gene>
<dbReference type="Gene3D" id="1.10.510.10">
    <property type="entry name" value="Transferase(Phosphotransferase) domain 1"/>
    <property type="match status" value="2"/>
</dbReference>
<dbReference type="GeneID" id="6012291"/>
<dbReference type="PANTHER" id="PTHR24346">
    <property type="entry name" value="MAP/MICROTUBULE AFFINITY-REGULATING KINASE"/>
    <property type="match status" value="1"/>
</dbReference>
<dbReference type="VEuPathDB" id="FungiDB:CC1G_07180"/>
<dbReference type="RefSeq" id="XP_001835756.2">
    <property type="nucleotide sequence ID" value="XM_001835704.2"/>
</dbReference>
<dbReference type="GO" id="GO:0035556">
    <property type="term" value="P:intracellular signal transduction"/>
    <property type="evidence" value="ECO:0007669"/>
    <property type="project" value="TreeGrafter"/>
</dbReference>
<dbReference type="PROSITE" id="PS00108">
    <property type="entry name" value="PROTEIN_KINASE_ST"/>
    <property type="match status" value="1"/>
</dbReference>
<evidence type="ECO:0000259" key="5">
    <source>
        <dbReference type="PROSITE" id="PS50011"/>
    </source>
</evidence>
<dbReference type="PROSITE" id="PS00107">
    <property type="entry name" value="PROTEIN_KINASE_ATP"/>
    <property type="match status" value="1"/>
</dbReference>
<feature type="region of interest" description="Disordered" evidence="4">
    <location>
        <begin position="36"/>
        <end position="57"/>
    </location>
</feature>
<evidence type="ECO:0000256" key="1">
    <source>
        <dbReference type="ARBA" id="ARBA00022741"/>
    </source>
</evidence>
<dbReference type="OrthoDB" id="4062651at2759"/>
<evidence type="ECO:0000256" key="3">
    <source>
        <dbReference type="PROSITE-ProRule" id="PRU10141"/>
    </source>
</evidence>
<dbReference type="KEGG" id="cci:CC1G_07180"/>
<dbReference type="AlphaFoldDB" id="A8NRD0"/>
<reference evidence="6 7" key="1">
    <citation type="journal article" date="2010" name="Proc. Natl. Acad. Sci. U.S.A.">
        <title>Insights into evolution of multicellular fungi from the assembled chromosomes of the mushroom Coprinopsis cinerea (Coprinus cinereus).</title>
        <authorList>
            <person name="Stajich J.E."/>
            <person name="Wilke S.K."/>
            <person name="Ahren D."/>
            <person name="Au C.H."/>
            <person name="Birren B.W."/>
            <person name="Borodovsky M."/>
            <person name="Burns C."/>
            <person name="Canback B."/>
            <person name="Casselton L.A."/>
            <person name="Cheng C.K."/>
            <person name="Deng J."/>
            <person name="Dietrich F.S."/>
            <person name="Fargo D.C."/>
            <person name="Farman M.L."/>
            <person name="Gathman A.C."/>
            <person name="Goldberg J."/>
            <person name="Guigo R."/>
            <person name="Hoegger P.J."/>
            <person name="Hooker J.B."/>
            <person name="Huggins A."/>
            <person name="James T.Y."/>
            <person name="Kamada T."/>
            <person name="Kilaru S."/>
            <person name="Kodira C."/>
            <person name="Kues U."/>
            <person name="Kupfer D."/>
            <person name="Kwan H.S."/>
            <person name="Lomsadze A."/>
            <person name="Li W."/>
            <person name="Lilly W.W."/>
            <person name="Ma L.J."/>
            <person name="Mackey A.J."/>
            <person name="Manning G."/>
            <person name="Martin F."/>
            <person name="Muraguchi H."/>
            <person name="Natvig D.O."/>
            <person name="Palmerini H."/>
            <person name="Ramesh M.A."/>
            <person name="Rehmeyer C.J."/>
            <person name="Roe B.A."/>
            <person name="Shenoy N."/>
            <person name="Stanke M."/>
            <person name="Ter-Hovhannisyan V."/>
            <person name="Tunlid A."/>
            <person name="Velagapudi R."/>
            <person name="Vision T.J."/>
            <person name="Zeng Q."/>
            <person name="Zolan M.E."/>
            <person name="Pukkila P.J."/>
        </authorList>
    </citation>
    <scope>NUCLEOTIDE SEQUENCE [LARGE SCALE GENOMIC DNA]</scope>
    <source>
        <strain evidence="7">Okayama-7 / 130 / ATCC MYA-4618 / FGSC 9003</strain>
    </source>
</reference>
<dbReference type="InParanoid" id="A8NRD0"/>
<dbReference type="OMA" id="EHEAEVW"/>
<dbReference type="InterPro" id="IPR017441">
    <property type="entry name" value="Protein_kinase_ATP_BS"/>
</dbReference>
<dbReference type="eggNOG" id="KOG0586">
    <property type="taxonomic scope" value="Eukaryota"/>
</dbReference>
<dbReference type="PANTHER" id="PTHR24346:SF76">
    <property type="entry name" value="NON-SPECIFIC SERINE_THREONINE PROTEIN KINASE"/>
    <property type="match status" value="1"/>
</dbReference>
<dbReference type="STRING" id="240176.A8NRD0"/>
<feature type="binding site" evidence="3">
    <location>
        <position position="163"/>
    </location>
    <ligand>
        <name>ATP</name>
        <dbReference type="ChEBI" id="CHEBI:30616"/>
    </ligand>
</feature>
<name>A8NRD0_COPC7</name>
<dbReference type="Pfam" id="PF00069">
    <property type="entry name" value="Pkinase"/>
    <property type="match status" value="2"/>
</dbReference>
<evidence type="ECO:0000313" key="6">
    <source>
        <dbReference type="EMBL" id="EAU86101.2"/>
    </source>
</evidence>
<evidence type="ECO:0000313" key="7">
    <source>
        <dbReference type="Proteomes" id="UP000001861"/>
    </source>
</evidence>
<sequence>MEHFESNYVSIGRIQPQAWSTFANFFPHGDAPHLATSPLPVNESHGHFPSPQKVGDEDVLGDSELDKEQRVSAAFIDADTIIEDHSPSISPVRPSVSQPTTLASSPAALFLSAFMGSKPEPEPLEDDEGQKVGSYTLGKVVGFGAFSTIRTGVSESGSTVAVKIVRRADLVRTGHAPEERKRLQHEASIWSSLSHEHILPLFSALHTSYADYFVTIYCPAGSLYDILKRDGRPALPQDDAGMMFRQVVRGLRYLHEVAGLVHRDIKLENVLVDESGVCRIGDFGLSVRIGDVDDEDGMDHHHHEHHPIDGACTGNIHRAVSLSFPSKRHRAATTLGAAIARHNSTRNRHAGQSSHVYQPGSLPYAAPELLLPNTADMAPAHPGQDIWALGVMLYALLTGHLPFNDSFEPRLQMKILNGTFEIPADIGRGAERILQGCMERIITKRWTIAMVDEVSWGVGWGSAGDNATPDESQEDLLAFHAITSPLSAKSCSESRLDRLTIPESDEDDWQHEEHHFTRSAIEAGSRRSSSRAKRSQSRAPMSARSHSRQCSPHRSARSSSRMYSGFSSAAVSRSHSPATSPLFENPPSRSRSQSRHRGRQPNKRCYFASRSPSPSWVPSTPSDISHISRLSLREPSEDLHLDSPPRGRTRFSLHHETFDEGDEATEGVEGGGALKLTHAADGTGQCSATDWTSRITAEAEDHVSPERASSRPNIRSSWTEIPFRNSRPGSTPPASSKTWELFRNKASHGLLSRNPSQDMCLGFPSPGLGTPGIISRSRSIDQYHDPTRTAKVEIPPASSCA</sequence>
<dbReference type="GO" id="GO:0005737">
    <property type="term" value="C:cytoplasm"/>
    <property type="evidence" value="ECO:0007669"/>
    <property type="project" value="TreeGrafter"/>
</dbReference>
<dbReference type="InterPro" id="IPR008271">
    <property type="entry name" value="Ser/Thr_kinase_AS"/>
</dbReference>
<dbReference type="HOGENOM" id="CLU_017586_0_0_1"/>
<dbReference type="GO" id="GO:0005524">
    <property type="term" value="F:ATP binding"/>
    <property type="evidence" value="ECO:0007669"/>
    <property type="project" value="UniProtKB-UniRule"/>
</dbReference>
<feature type="domain" description="Protein kinase" evidence="5">
    <location>
        <begin position="135"/>
        <end position="457"/>
    </location>
</feature>
<keyword evidence="6" id="KW-0808">Transferase</keyword>
<evidence type="ECO:0000256" key="2">
    <source>
        <dbReference type="ARBA" id="ARBA00022840"/>
    </source>
</evidence>
<protein>
    <submittedName>
        <fullName evidence="6">CAMK/CAMK-Unique protein kinase</fullName>
    </submittedName>
</protein>
<evidence type="ECO:0000256" key="4">
    <source>
        <dbReference type="SAM" id="MobiDB-lite"/>
    </source>
</evidence>
<accession>A8NRD0</accession>
<dbReference type="GO" id="GO:0004674">
    <property type="term" value="F:protein serine/threonine kinase activity"/>
    <property type="evidence" value="ECO:0007669"/>
    <property type="project" value="TreeGrafter"/>
</dbReference>
<keyword evidence="6" id="KW-0418">Kinase</keyword>
<feature type="region of interest" description="Disordered" evidence="4">
    <location>
        <begin position="506"/>
        <end position="623"/>
    </location>
</feature>
<feature type="compositionally biased region" description="Basic residues" evidence="4">
    <location>
        <begin position="592"/>
        <end position="602"/>
    </location>
</feature>
<comment type="caution">
    <text evidence="6">The sequence shown here is derived from an EMBL/GenBank/DDBJ whole genome shotgun (WGS) entry which is preliminary data.</text>
</comment>
<dbReference type="InterPro" id="IPR000719">
    <property type="entry name" value="Prot_kinase_dom"/>
</dbReference>
<dbReference type="SMART" id="SM00220">
    <property type="entry name" value="S_TKc"/>
    <property type="match status" value="1"/>
</dbReference>
<feature type="compositionally biased region" description="Low complexity" evidence="4">
    <location>
        <begin position="557"/>
        <end position="570"/>
    </location>
</feature>
<dbReference type="PROSITE" id="PS50011">
    <property type="entry name" value="PROTEIN_KINASE_DOM"/>
    <property type="match status" value="1"/>
</dbReference>